<dbReference type="AlphaFoldDB" id="A0A834EQL9"/>
<dbReference type="Proteomes" id="UP000664940">
    <property type="component" value="Unassembled WGS sequence"/>
</dbReference>
<accession>A0A834EQL9</accession>
<dbReference type="EMBL" id="JABVXQ010000002">
    <property type="protein sequence ID" value="KAF6125496.1"/>
    <property type="molecule type" value="Genomic_DNA"/>
</dbReference>
<organism evidence="1 2">
    <name type="scientific">Phyllostomus discolor</name>
    <name type="common">pale spear-nosed bat</name>
    <dbReference type="NCBI Taxonomy" id="89673"/>
    <lineage>
        <taxon>Eukaryota</taxon>
        <taxon>Metazoa</taxon>
        <taxon>Chordata</taxon>
        <taxon>Craniata</taxon>
        <taxon>Vertebrata</taxon>
        <taxon>Euteleostomi</taxon>
        <taxon>Mammalia</taxon>
        <taxon>Eutheria</taxon>
        <taxon>Laurasiatheria</taxon>
        <taxon>Chiroptera</taxon>
        <taxon>Yangochiroptera</taxon>
        <taxon>Phyllostomidae</taxon>
        <taxon>Phyllostominae</taxon>
        <taxon>Phyllostomus</taxon>
    </lineage>
</organism>
<evidence type="ECO:0000313" key="2">
    <source>
        <dbReference type="Proteomes" id="UP000664940"/>
    </source>
</evidence>
<evidence type="ECO:0000313" key="1">
    <source>
        <dbReference type="EMBL" id="KAF6125496.1"/>
    </source>
</evidence>
<proteinExistence type="predicted"/>
<sequence length="153" mass="17007">MLSDKVRMWKEGIQGIHLPGRECGIQRGVVIFLGIALNNFLADINHGLTLRTGHEEKEAQSESISNFERNSEGTTSSLQTIESYPNCLNKVFINLSKKLSLTVPIKEFTVAGFPVYLSLHVCFGDQKVVGLLDTCISGLLIRIIPMKLYKIIS</sequence>
<comment type="caution">
    <text evidence="1">The sequence shown here is derived from an EMBL/GenBank/DDBJ whole genome shotgun (WGS) entry which is preliminary data.</text>
</comment>
<gene>
    <name evidence="1" type="ORF">HJG60_009927</name>
</gene>
<name>A0A834EQL9_9CHIR</name>
<reference evidence="1 2" key="1">
    <citation type="journal article" date="2020" name="Nature">
        <title>Six reference-quality genomes reveal evolution of bat adaptations.</title>
        <authorList>
            <person name="Jebb D."/>
            <person name="Huang Z."/>
            <person name="Pippel M."/>
            <person name="Hughes G.M."/>
            <person name="Lavrichenko K."/>
            <person name="Devanna P."/>
            <person name="Winkler S."/>
            <person name="Jermiin L.S."/>
            <person name="Skirmuntt E.C."/>
            <person name="Katzourakis A."/>
            <person name="Burkitt-Gray L."/>
            <person name="Ray D.A."/>
            <person name="Sullivan K.A.M."/>
            <person name="Roscito J.G."/>
            <person name="Kirilenko B.M."/>
            <person name="Davalos L.M."/>
            <person name="Corthals A.P."/>
            <person name="Power M.L."/>
            <person name="Jones G."/>
            <person name="Ransome R.D."/>
            <person name="Dechmann D.K.N."/>
            <person name="Locatelli A.G."/>
            <person name="Puechmaille S.J."/>
            <person name="Fedrigo O."/>
            <person name="Jarvis E.D."/>
            <person name="Hiller M."/>
            <person name="Vernes S.C."/>
            <person name="Myers E.W."/>
            <person name="Teeling E.C."/>
        </authorList>
    </citation>
    <scope>NUCLEOTIDE SEQUENCE [LARGE SCALE GENOMIC DNA]</scope>
    <source>
        <strain evidence="1">Bat1K_MPI-CBG_1</strain>
    </source>
</reference>
<protein>
    <submittedName>
        <fullName evidence="1">Uncharacterized protein</fullName>
    </submittedName>
</protein>